<dbReference type="PANTHER" id="PTHR10921">
    <property type="entry name" value="NUCLEAR DISTRIBUTION PROTEIN NUDE HOMOLOG 1"/>
    <property type="match status" value="1"/>
</dbReference>
<feature type="domain" description="NUDE" evidence="9">
    <location>
        <begin position="136"/>
        <end position="248"/>
    </location>
</feature>
<evidence type="ECO:0000256" key="2">
    <source>
        <dbReference type="ARBA" id="ARBA00007429"/>
    </source>
</evidence>
<keyword evidence="6" id="KW-0206">Cytoskeleton</keyword>
<dbReference type="InParanoid" id="A0A316WBS3"/>
<evidence type="ECO:0000259" key="9">
    <source>
        <dbReference type="Pfam" id="PF04880"/>
    </source>
</evidence>
<feature type="compositionally biased region" description="Low complexity" evidence="8">
    <location>
        <begin position="265"/>
        <end position="278"/>
    </location>
</feature>
<keyword evidence="5 7" id="KW-0175">Coiled coil</keyword>
<dbReference type="GO" id="GO:0005871">
    <property type="term" value="C:kinesin complex"/>
    <property type="evidence" value="ECO:0007669"/>
    <property type="project" value="TreeGrafter"/>
</dbReference>
<reference evidence="10 11" key="1">
    <citation type="journal article" date="2018" name="Mol. Biol. Evol.">
        <title>Broad Genomic Sampling Reveals a Smut Pathogenic Ancestry of the Fungal Clade Ustilaginomycotina.</title>
        <authorList>
            <person name="Kijpornyongpan T."/>
            <person name="Mondo S.J."/>
            <person name="Barry K."/>
            <person name="Sandor L."/>
            <person name="Lee J."/>
            <person name="Lipzen A."/>
            <person name="Pangilinan J."/>
            <person name="LaButti K."/>
            <person name="Hainaut M."/>
            <person name="Henrissat B."/>
            <person name="Grigoriev I.V."/>
            <person name="Spatafora J.W."/>
            <person name="Aime M.C."/>
        </authorList>
    </citation>
    <scope>NUCLEOTIDE SEQUENCE [LARGE SCALE GENOMIC DNA]</scope>
    <source>
        <strain evidence="10 11">MCA 4658</strain>
    </source>
</reference>
<dbReference type="OrthoDB" id="5877028at2759"/>
<gene>
    <name evidence="10" type="ORF">IE81DRAFT_363525</name>
</gene>
<protein>
    <recommendedName>
        <fullName evidence="9">NUDE domain-containing protein</fullName>
    </recommendedName>
</protein>
<evidence type="ECO:0000256" key="8">
    <source>
        <dbReference type="SAM" id="MobiDB-lite"/>
    </source>
</evidence>
<dbReference type="GO" id="GO:0007020">
    <property type="term" value="P:microtubule nucleation"/>
    <property type="evidence" value="ECO:0007669"/>
    <property type="project" value="TreeGrafter"/>
</dbReference>
<proteinExistence type="inferred from homology"/>
<evidence type="ECO:0000256" key="7">
    <source>
        <dbReference type="SAM" id="Coils"/>
    </source>
</evidence>
<evidence type="ECO:0000313" key="10">
    <source>
        <dbReference type="EMBL" id="PWN46101.1"/>
    </source>
</evidence>
<dbReference type="Gene3D" id="6.10.250.1080">
    <property type="match status" value="1"/>
</dbReference>
<feature type="compositionally biased region" description="Polar residues" evidence="8">
    <location>
        <begin position="580"/>
        <end position="596"/>
    </location>
</feature>
<dbReference type="RefSeq" id="XP_025373261.1">
    <property type="nucleotide sequence ID" value="XM_025516782.1"/>
</dbReference>
<comment type="subcellular location">
    <subcellularLocation>
        <location evidence="1">Cytoplasm</location>
        <location evidence="1">Cytoskeleton</location>
    </subcellularLocation>
</comment>
<dbReference type="GO" id="GO:0005874">
    <property type="term" value="C:microtubule"/>
    <property type="evidence" value="ECO:0007669"/>
    <property type="project" value="UniProtKB-KW"/>
</dbReference>
<evidence type="ECO:0000256" key="1">
    <source>
        <dbReference type="ARBA" id="ARBA00004245"/>
    </source>
</evidence>
<dbReference type="GO" id="GO:0008017">
    <property type="term" value="F:microtubule binding"/>
    <property type="evidence" value="ECO:0007669"/>
    <property type="project" value="InterPro"/>
</dbReference>
<feature type="compositionally biased region" description="Low complexity" evidence="8">
    <location>
        <begin position="192"/>
        <end position="205"/>
    </location>
</feature>
<dbReference type="Pfam" id="PF04880">
    <property type="entry name" value="NUDE_C"/>
    <property type="match status" value="1"/>
</dbReference>
<dbReference type="GO" id="GO:0000132">
    <property type="term" value="P:establishment of mitotic spindle orientation"/>
    <property type="evidence" value="ECO:0007669"/>
    <property type="project" value="TreeGrafter"/>
</dbReference>
<dbReference type="GO" id="GO:0047496">
    <property type="term" value="P:vesicle transport along microtubule"/>
    <property type="evidence" value="ECO:0007669"/>
    <property type="project" value="TreeGrafter"/>
</dbReference>
<dbReference type="AlphaFoldDB" id="A0A316WBS3"/>
<dbReference type="InterPro" id="IPR006964">
    <property type="entry name" value="NUDE_dom"/>
</dbReference>
<evidence type="ECO:0000256" key="6">
    <source>
        <dbReference type="ARBA" id="ARBA00023212"/>
    </source>
</evidence>
<dbReference type="GeneID" id="37038652"/>
<dbReference type="InterPro" id="IPR033494">
    <property type="entry name" value="NUDE"/>
</dbReference>
<organism evidence="10 11">
    <name type="scientific">Ceraceosorus guamensis</name>
    <dbReference type="NCBI Taxonomy" id="1522189"/>
    <lineage>
        <taxon>Eukaryota</taxon>
        <taxon>Fungi</taxon>
        <taxon>Dikarya</taxon>
        <taxon>Basidiomycota</taxon>
        <taxon>Ustilaginomycotina</taxon>
        <taxon>Exobasidiomycetes</taxon>
        <taxon>Ceraceosorales</taxon>
        <taxon>Ceraceosoraceae</taxon>
        <taxon>Ceraceosorus</taxon>
    </lineage>
</organism>
<dbReference type="PANTHER" id="PTHR10921:SF1">
    <property type="entry name" value="NUCLEAR DISTRIBUTION PROTEIN NUDE HOMOLOG"/>
    <property type="match status" value="1"/>
</dbReference>
<evidence type="ECO:0000256" key="4">
    <source>
        <dbReference type="ARBA" id="ARBA00022701"/>
    </source>
</evidence>
<name>A0A316WBS3_9BASI</name>
<feature type="compositionally biased region" description="Low complexity" evidence="8">
    <location>
        <begin position="231"/>
        <end position="249"/>
    </location>
</feature>
<dbReference type="Proteomes" id="UP000245783">
    <property type="component" value="Unassembled WGS sequence"/>
</dbReference>
<comment type="similarity">
    <text evidence="2">Belongs to the nudE family.</text>
</comment>
<dbReference type="GO" id="GO:0000776">
    <property type="term" value="C:kinetochore"/>
    <property type="evidence" value="ECO:0007669"/>
    <property type="project" value="TreeGrafter"/>
</dbReference>
<dbReference type="GO" id="GO:0007059">
    <property type="term" value="P:chromosome segregation"/>
    <property type="evidence" value="ECO:0007669"/>
    <property type="project" value="TreeGrafter"/>
</dbReference>
<keyword evidence="3" id="KW-0963">Cytoplasm</keyword>
<feature type="region of interest" description="Disordered" evidence="8">
    <location>
        <begin position="190"/>
        <end position="596"/>
    </location>
</feature>
<evidence type="ECO:0000256" key="5">
    <source>
        <dbReference type="ARBA" id="ARBA00023054"/>
    </source>
</evidence>
<evidence type="ECO:0000313" key="11">
    <source>
        <dbReference type="Proteomes" id="UP000245783"/>
    </source>
</evidence>
<feature type="compositionally biased region" description="Polar residues" evidence="8">
    <location>
        <begin position="330"/>
        <end position="349"/>
    </location>
</feature>
<dbReference type="EMBL" id="KZ819352">
    <property type="protein sequence ID" value="PWN46101.1"/>
    <property type="molecule type" value="Genomic_DNA"/>
</dbReference>
<feature type="compositionally biased region" description="Polar residues" evidence="8">
    <location>
        <begin position="472"/>
        <end position="484"/>
    </location>
</feature>
<accession>A0A316WBS3</accession>
<evidence type="ECO:0000256" key="3">
    <source>
        <dbReference type="ARBA" id="ARBA00022490"/>
    </source>
</evidence>
<sequence>MASQDAMPSFSTSEEEIRWLKNKVAELNDALGDLQTELADFAESSKEVEKEMDRELQDAYKREKDARIQAEKSQSVVEDWKAKYQSALAEHNRYHAETEKETAMVKEQLKRYKATIRDMEVSNEELENAERMIASSLHEREANYNRALERTVLLEEELIAKGRLEDDNQRLKDEIQDLSEELGIAREKLKEVQAQNAASSRAVSRAGRETPVEGSSKPNGDMSIAELMSKPRPSTSTSVASSTSRPSSRVNERLSPIQGSVNTRLPSGAPLGPPASSAKLRGTVTGHARRSSRDIGATGGEDSPSLRASRLRRDLPATSRVGFTPARTRVGSTRVSSTAENPTGSSSKGMMQAMQARMKALDSRISSARSMSKVAPASELDRSAIPRPSSRLGESRGPGGLSSPGPYTTPAPVRTSRASFDGRGSQSGIPVPPTGLSKSTARRPGSRLSQAPGGPAADSPPLHTIPLPHSITPLQRPSSQSGHNHNNDLDLLDSAPEAKTPPGTAARVRRVSTTTRPGGASASVRPRGSTLASASGAIPRPSSTTATEEGANILPESSARVRQHGSRPASGAMGSGPPVSWNNTAGRTRSGSFGQR</sequence>
<keyword evidence="11" id="KW-1185">Reference proteome</keyword>
<dbReference type="GO" id="GO:0051642">
    <property type="term" value="P:centrosome localization"/>
    <property type="evidence" value="ECO:0007669"/>
    <property type="project" value="TreeGrafter"/>
</dbReference>
<feature type="coiled-coil region" evidence="7">
    <location>
        <begin position="17"/>
        <end position="51"/>
    </location>
</feature>
<dbReference type="STRING" id="1522189.A0A316WBS3"/>
<keyword evidence="4" id="KW-0493">Microtubule</keyword>